<dbReference type="OrthoDB" id="4291534at2"/>
<proteinExistence type="predicted"/>
<dbReference type="EMBL" id="LOHS01000116">
    <property type="protein sequence ID" value="OAH11028.1"/>
    <property type="molecule type" value="Genomic_DNA"/>
</dbReference>
<dbReference type="AlphaFoldDB" id="A0A177HLI7"/>
<evidence type="ECO:0000256" key="1">
    <source>
        <dbReference type="SAM" id="MobiDB-lite"/>
    </source>
</evidence>
<dbReference type="RefSeq" id="WP_067283484.1">
    <property type="nucleotide sequence ID" value="NZ_LOHS01000116.1"/>
</dbReference>
<dbReference type="PATRIC" id="fig|1716141.3.peg.5942"/>
<feature type="region of interest" description="Disordered" evidence="1">
    <location>
        <begin position="1"/>
        <end position="25"/>
    </location>
</feature>
<evidence type="ECO:0000313" key="3">
    <source>
        <dbReference type="Proteomes" id="UP000077381"/>
    </source>
</evidence>
<dbReference type="STRING" id="1716141.STSP_56520"/>
<evidence type="ECO:0000313" key="2">
    <source>
        <dbReference type="EMBL" id="OAH11028.1"/>
    </source>
</evidence>
<organism evidence="2 3">
    <name type="scientific">Streptomyces jeddahensis</name>
    <dbReference type="NCBI Taxonomy" id="1716141"/>
    <lineage>
        <taxon>Bacteria</taxon>
        <taxon>Bacillati</taxon>
        <taxon>Actinomycetota</taxon>
        <taxon>Actinomycetes</taxon>
        <taxon>Kitasatosporales</taxon>
        <taxon>Streptomycetaceae</taxon>
        <taxon>Streptomyces</taxon>
    </lineage>
</organism>
<protein>
    <submittedName>
        <fullName evidence="2">Uncharacterized protein</fullName>
    </submittedName>
</protein>
<gene>
    <name evidence="2" type="ORF">STSP_56520</name>
</gene>
<dbReference type="Proteomes" id="UP000077381">
    <property type="component" value="Unassembled WGS sequence"/>
</dbReference>
<reference evidence="2 3" key="1">
    <citation type="submission" date="2015-12" db="EMBL/GenBank/DDBJ databases">
        <title>Genome sequence of Streptomyces sp. G25.</title>
        <authorList>
            <person name="Poehlein A."/>
            <person name="Roettig A."/>
            <person name="Hiessl S."/>
            <person name="Hauschild P."/>
            <person name="Schauer J."/>
            <person name="Madkour M.H."/>
            <person name="Al-Ansari A.M."/>
            <person name="Almakishah N.H."/>
            <person name="Steinbuechel A."/>
            <person name="Daniel R."/>
        </authorList>
    </citation>
    <scope>NUCLEOTIDE SEQUENCE [LARGE SCALE GENOMIC DNA]</scope>
    <source>
        <strain evidence="3">G25(2015)</strain>
    </source>
</reference>
<sequence length="97" mass="10451">MSPVPTRYTVALKPQLSDEEGHPVHGAPIRTAVVEATGDTGASGYPRYVGHGMQADIDPETHHVEAITVDGRELPYGWVAQVVEVGRPGHPGRDRFV</sequence>
<comment type="caution">
    <text evidence="2">The sequence shown here is derived from an EMBL/GenBank/DDBJ whole genome shotgun (WGS) entry which is preliminary data.</text>
</comment>
<name>A0A177HLI7_9ACTN</name>
<keyword evidence="3" id="KW-1185">Reference proteome</keyword>
<accession>A0A177HLI7</accession>